<gene>
    <name evidence="1" type="ORF">WKI47_21500</name>
</gene>
<organism evidence="1 2">
    <name type="scientific">Saccharibacillus sacchari</name>
    <dbReference type="NCBI Taxonomy" id="456493"/>
    <lineage>
        <taxon>Bacteria</taxon>
        <taxon>Bacillati</taxon>
        <taxon>Bacillota</taxon>
        <taxon>Bacilli</taxon>
        <taxon>Bacillales</taxon>
        <taxon>Paenibacillaceae</taxon>
        <taxon>Saccharibacillus</taxon>
    </lineage>
</organism>
<dbReference type="Proteomes" id="UP001380953">
    <property type="component" value="Unassembled WGS sequence"/>
</dbReference>
<evidence type="ECO:0000313" key="2">
    <source>
        <dbReference type="Proteomes" id="UP001380953"/>
    </source>
</evidence>
<reference evidence="1" key="1">
    <citation type="submission" date="2024-03" db="EMBL/GenBank/DDBJ databases">
        <title>Whole genome sequecning of epiphytes from Marcgravia umbellata leaves.</title>
        <authorList>
            <person name="Kumar G."/>
            <person name="Savka M.A."/>
        </authorList>
    </citation>
    <scope>NUCLEOTIDE SEQUENCE</scope>
    <source>
        <strain evidence="1">RIT_BL5</strain>
    </source>
</reference>
<accession>A0ACC6PHU7</accession>
<dbReference type="EMBL" id="JBBKAR010000056">
    <property type="protein sequence ID" value="MEJ8306491.1"/>
    <property type="molecule type" value="Genomic_DNA"/>
</dbReference>
<sequence length="1539" mass="159238">MVKKVSHLSFAVVLTLGTALPYGASAAGAGASSVRYSGLELSGTLDSAIISSDVDTHSSGQERIIVQFSRDPLASSIAASGIGARSLTARTAERAIDTQQDSFVARAEKLGIDLTVNYTYDTVLNGMEITVAANDIPKLASIEGVTSIDANQTYYEIPVEESAQDIGESKSNFELSPLKQMGVDEAWAEGFTGAGLKVGVIDTGVDYLHPDLKDAYKGGYDSFEKDDDPYEEPPIEIDGTSYAGTSHGTHVSGTIVGRATNPTSDLVQKGVAYEADLYVYKVLGRNIKTGRASGSSAQVIDGIEHAVKDGMDVINLSLGSDSNKDPNSPDAIAINNAVLSGVTAILANGNAADSGPYYYSMGSPATSQLGISVGAVTSESKRYQATLGVTVGEKPAEEEPAADPGTGSENSDHNGGTVEAPEGESAPTVTSVVYDVYHEYPSAEVGVFAWKIGQENFAEQFGTAPNDAVYANLGADADYEALAAQGIDVKDKVVFVSRGSLTFDAKVQGAAAHGAKGIVIFNGNVDPNNTSQANLAESISGRDEPVGSVAFLGDSFSYVPYFDYSGTQGRAIARQLLAQGSPEFKISFGSEYPKSVVAGDKMAAFSSRGPNGDDKLSIKPDVVAPGVNLLSTYPEYGKFEEGASYDEAYARSSGTSMATPHIAGLALLLLQQHPDWTPFDVRAALANTADTISDEEGTRYDVYSQGAGRADVANALDTPALLQALENITILNTDLTNREVVNYSPSTSFGVVSADSGPIAQTLQLKNVSQQNLSYTASVAWNTSVTSDPEAPIATPDSSKIAVRLTGLNGGMVEALAGSETPFELEIDPSADAAVGVYEGQVLLQSAGQPDLHLPFVVHIGDEKPVTGFGVENVQVERRIVQPHVEAEASTDVTFTLTADDAKYIQIAAVGYDDESVGLLDEIANEDSQGNLLPIKPGTYTFEDVSDLYFNEKNKEFKLLPNDNYQLEISAFPLNADGSVIRGSDGEIVKYTAYSSFRIQNGEGTKLASAEAKIDRTGVVTNTTNIGLPVLTLPTDTEADYQVAKSDNPALIGADGILKSLPVSGKTVVDLTVHVVSKAYPEDYNEVVIPVVLNASPSSGNNGGSTGGGSTGGGAAVSTPVVTAPTVPTTTAPPATATVGAVVPAGQQRIALTPVVATSGNGGVAASFTDAALTEALKSAGATPTSLVLSVPTQAGQAAQVTITSAQLAQLTSAQTTVTLVVSSGSGAVALPASIFKQVPAGSSLQLNVTPSAEAQTKFAAYLPGASVIGTPVAFELAALDAAGQATPITSTGSVFVARSFAVEVNLPSGGAGVVYEENGKLRPVASKFAAQTDGTTLVTVSRPGFSTYAVVSAPSSFADIRNSWAKTAIEQLSSKLLVNGTSASAFAPKRDITRAEFAALLVRSLGLSNQSAAPFDDVSANDWFAGDVAAAYEAGLINGTGNGKFDPNAVITREQLAVLLTHTAELLNLKEAGGAPVYADSSSFASYAAADIQSASAYGLIQGTVRGAQSYFDPKAPATREAAALVLQKLLVQAGLIE</sequence>
<evidence type="ECO:0000313" key="1">
    <source>
        <dbReference type="EMBL" id="MEJ8306491.1"/>
    </source>
</evidence>
<protein>
    <submittedName>
        <fullName evidence="1">S8 family serine peptidase</fullName>
    </submittedName>
</protein>
<proteinExistence type="predicted"/>
<name>A0ACC6PHU7_9BACL</name>
<comment type="caution">
    <text evidence="1">The sequence shown here is derived from an EMBL/GenBank/DDBJ whole genome shotgun (WGS) entry which is preliminary data.</text>
</comment>
<keyword evidence="2" id="KW-1185">Reference proteome</keyword>